<accession>A0ACB9Z4J1</accession>
<comment type="caution">
    <text evidence="1">The sequence shown here is derived from an EMBL/GenBank/DDBJ whole genome shotgun (WGS) entry which is preliminary data.</text>
</comment>
<reference evidence="1 2" key="1">
    <citation type="journal article" date="2022" name="New Phytol.">
        <title>Ecological generalism drives hyperdiversity of secondary metabolite gene clusters in xylarialean endophytes.</title>
        <authorList>
            <person name="Franco M.E.E."/>
            <person name="Wisecaver J.H."/>
            <person name="Arnold A.E."/>
            <person name="Ju Y.M."/>
            <person name="Slot J.C."/>
            <person name="Ahrendt S."/>
            <person name="Moore L.P."/>
            <person name="Eastman K.E."/>
            <person name="Scott K."/>
            <person name="Konkel Z."/>
            <person name="Mondo S.J."/>
            <person name="Kuo A."/>
            <person name="Hayes R.D."/>
            <person name="Haridas S."/>
            <person name="Andreopoulos B."/>
            <person name="Riley R."/>
            <person name="LaButti K."/>
            <person name="Pangilinan J."/>
            <person name="Lipzen A."/>
            <person name="Amirebrahimi M."/>
            <person name="Yan J."/>
            <person name="Adam C."/>
            <person name="Keymanesh K."/>
            <person name="Ng V."/>
            <person name="Louie K."/>
            <person name="Northen T."/>
            <person name="Drula E."/>
            <person name="Henrissat B."/>
            <person name="Hsieh H.M."/>
            <person name="Youens-Clark K."/>
            <person name="Lutzoni F."/>
            <person name="Miadlikowska J."/>
            <person name="Eastwood D.C."/>
            <person name="Hamelin R.C."/>
            <person name="Grigoriev I.V."/>
            <person name="U'Ren J.M."/>
        </authorList>
    </citation>
    <scope>NUCLEOTIDE SEQUENCE [LARGE SCALE GENOMIC DNA]</scope>
    <source>
        <strain evidence="1 2">CBS 119005</strain>
    </source>
</reference>
<name>A0ACB9Z4J1_9PEZI</name>
<keyword evidence="2" id="KW-1185">Reference proteome</keyword>
<organism evidence="1 2">
    <name type="scientific">Hypoxylon rubiginosum</name>
    <dbReference type="NCBI Taxonomy" id="110542"/>
    <lineage>
        <taxon>Eukaryota</taxon>
        <taxon>Fungi</taxon>
        <taxon>Dikarya</taxon>
        <taxon>Ascomycota</taxon>
        <taxon>Pezizomycotina</taxon>
        <taxon>Sordariomycetes</taxon>
        <taxon>Xylariomycetidae</taxon>
        <taxon>Xylariales</taxon>
        <taxon>Hypoxylaceae</taxon>
        <taxon>Hypoxylon</taxon>
    </lineage>
</organism>
<dbReference type="EMBL" id="MU393459">
    <property type="protein sequence ID" value="KAI4866397.1"/>
    <property type="molecule type" value="Genomic_DNA"/>
</dbReference>
<protein>
    <submittedName>
        <fullName evidence="1">Uncharacterized protein</fullName>
    </submittedName>
</protein>
<proteinExistence type="predicted"/>
<dbReference type="Proteomes" id="UP001497700">
    <property type="component" value="Unassembled WGS sequence"/>
</dbReference>
<evidence type="ECO:0000313" key="1">
    <source>
        <dbReference type="EMBL" id="KAI4866397.1"/>
    </source>
</evidence>
<gene>
    <name evidence="1" type="ORF">F4820DRAFT_416968</name>
</gene>
<evidence type="ECO:0000313" key="2">
    <source>
        <dbReference type="Proteomes" id="UP001497700"/>
    </source>
</evidence>
<sequence>MWIFFFLSIIRQQNHAMSVGIRKGYLTYEEVQYLLLYHCFELLKTSCKYLSTPSTWLSRPEAEQVNSGENSTFRWITAQLGKDAKAAGVQEQGRDTERMMYTICHVLCKKISELKAEFPEPTEKRYTFA</sequence>